<accession>A0A6B0UV57</accession>
<reference evidence="1" key="1">
    <citation type="submission" date="2019-12" db="EMBL/GenBank/DDBJ databases">
        <title>An insight into the sialome of adult female Ixodes ricinus ticks feeding for 6 days.</title>
        <authorList>
            <person name="Perner J."/>
            <person name="Ribeiro J.M.C."/>
        </authorList>
    </citation>
    <scope>NUCLEOTIDE SEQUENCE</scope>
    <source>
        <strain evidence="1">Semi-engorged</strain>
        <tissue evidence="1">Salivary glands</tissue>
    </source>
</reference>
<organism evidence="1">
    <name type="scientific">Ixodes ricinus</name>
    <name type="common">Common tick</name>
    <name type="synonym">Acarus ricinus</name>
    <dbReference type="NCBI Taxonomy" id="34613"/>
    <lineage>
        <taxon>Eukaryota</taxon>
        <taxon>Metazoa</taxon>
        <taxon>Ecdysozoa</taxon>
        <taxon>Arthropoda</taxon>
        <taxon>Chelicerata</taxon>
        <taxon>Arachnida</taxon>
        <taxon>Acari</taxon>
        <taxon>Parasitiformes</taxon>
        <taxon>Ixodida</taxon>
        <taxon>Ixodoidea</taxon>
        <taxon>Ixodidae</taxon>
        <taxon>Ixodinae</taxon>
        <taxon>Ixodes</taxon>
    </lineage>
</organism>
<dbReference type="AlphaFoldDB" id="A0A6B0UV57"/>
<protein>
    <submittedName>
        <fullName evidence="1">Putative secreted protein</fullName>
    </submittedName>
</protein>
<sequence>MERLKVVSGRLGGAAFVACVSAAGVSAIKALVSAPLWWRMWMHCFDGTSQMRAVVSSDPDTRRRPSNEIERQPTLAWWPMKVASARNTHSGFWLLCSDTWNIFPELAPANALPSSGSTTTAASAASSTAVASTSPVSSAYARSVWSRETL</sequence>
<name>A0A6B0UV57_IXORI</name>
<proteinExistence type="predicted"/>
<evidence type="ECO:0000313" key="1">
    <source>
        <dbReference type="EMBL" id="MXU93687.1"/>
    </source>
</evidence>
<dbReference type="EMBL" id="GIFC01011604">
    <property type="protein sequence ID" value="MXU93687.1"/>
    <property type="molecule type" value="Transcribed_RNA"/>
</dbReference>